<evidence type="ECO:0000313" key="3">
    <source>
        <dbReference type="EMBL" id="KIW84670.1"/>
    </source>
</evidence>
<name>A0A0D2H1A6_9EURO</name>
<evidence type="ECO:0000313" key="4">
    <source>
        <dbReference type="Proteomes" id="UP000053029"/>
    </source>
</evidence>
<keyword evidence="4" id="KW-1185">Reference proteome</keyword>
<evidence type="ECO:0000256" key="1">
    <source>
        <dbReference type="SAM" id="MobiDB-lite"/>
    </source>
</evidence>
<dbReference type="EMBL" id="KN846969">
    <property type="protein sequence ID" value="KIW84670.1"/>
    <property type="molecule type" value="Genomic_DNA"/>
</dbReference>
<feature type="region of interest" description="Disordered" evidence="1">
    <location>
        <begin position="1"/>
        <end position="104"/>
    </location>
</feature>
<organism evidence="3 4">
    <name type="scientific">Fonsecaea pedrosoi CBS 271.37</name>
    <dbReference type="NCBI Taxonomy" id="1442368"/>
    <lineage>
        <taxon>Eukaryota</taxon>
        <taxon>Fungi</taxon>
        <taxon>Dikarya</taxon>
        <taxon>Ascomycota</taxon>
        <taxon>Pezizomycotina</taxon>
        <taxon>Eurotiomycetes</taxon>
        <taxon>Chaetothyriomycetidae</taxon>
        <taxon>Chaetothyriales</taxon>
        <taxon>Herpotrichiellaceae</taxon>
        <taxon>Fonsecaea</taxon>
    </lineage>
</organism>
<evidence type="ECO:0000259" key="2">
    <source>
        <dbReference type="Pfam" id="PF20233"/>
    </source>
</evidence>
<dbReference type="PANTHER" id="PTHR35391:SF5">
    <property type="entry name" value="DUF6590 DOMAIN-CONTAINING PROTEIN"/>
    <property type="match status" value="1"/>
</dbReference>
<dbReference type="STRING" id="1442368.A0A0D2H1A6"/>
<dbReference type="PANTHER" id="PTHR35391">
    <property type="entry name" value="C2H2-TYPE DOMAIN-CONTAINING PROTEIN-RELATED"/>
    <property type="match status" value="1"/>
</dbReference>
<dbReference type="VEuPathDB" id="FungiDB:Z517_00058"/>
<dbReference type="Pfam" id="PF20233">
    <property type="entry name" value="DUF6590"/>
    <property type="match status" value="1"/>
</dbReference>
<dbReference type="OrthoDB" id="3559580at2759"/>
<dbReference type="GeneID" id="25299548"/>
<gene>
    <name evidence="3" type="ORF">Z517_00058</name>
</gene>
<feature type="domain" description="DUF6590" evidence="2">
    <location>
        <begin position="274"/>
        <end position="426"/>
    </location>
</feature>
<dbReference type="InterPro" id="IPR046497">
    <property type="entry name" value="DUF6590"/>
</dbReference>
<dbReference type="AlphaFoldDB" id="A0A0D2H1A6"/>
<dbReference type="HOGENOM" id="CLU_047424_0_0_1"/>
<feature type="compositionally biased region" description="Polar residues" evidence="1">
    <location>
        <begin position="252"/>
        <end position="261"/>
    </location>
</feature>
<accession>A0A0D2H1A6</accession>
<dbReference type="Proteomes" id="UP000053029">
    <property type="component" value="Unassembled WGS sequence"/>
</dbReference>
<dbReference type="RefSeq" id="XP_013288478.1">
    <property type="nucleotide sequence ID" value="XM_013433024.1"/>
</dbReference>
<feature type="region of interest" description="Disordered" evidence="1">
    <location>
        <begin position="235"/>
        <end position="263"/>
    </location>
</feature>
<protein>
    <recommendedName>
        <fullName evidence="2">DUF6590 domain-containing protein</fullName>
    </recommendedName>
</protein>
<reference evidence="3 4" key="1">
    <citation type="submission" date="2015-01" db="EMBL/GenBank/DDBJ databases">
        <title>The Genome Sequence of Fonsecaea pedrosoi CBS 271.37.</title>
        <authorList>
            <consortium name="The Broad Institute Genomics Platform"/>
            <person name="Cuomo C."/>
            <person name="de Hoog S."/>
            <person name="Gorbushina A."/>
            <person name="Stielow B."/>
            <person name="Teixiera M."/>
            <person name="Abouelleil A."/>
            <person name="Chapman S.B."/>
            <person name="Priest M."/>
            <person name="Young S.K."/>
            <person name="Wortman J."/>
            <person name="Nusbaum C."/>
            <person name="Birren B."/>
        </authorList>
    </citation>
    <scope>NUCLEOTIDE SEQUENCE [LARGE SCALE GENOMIC DNA]</scope>
    <source>
        <strain evidence="3 4">CBS 271.37</strain>
    </source>
</reference>
<proteinExistence type="predicted"/>
<sequence>MSTPQQSKRKGRRSGGQQSAPWTNHDGVSGSARPAGPGVPQDIKGKGPEIPSRTENCAKDMTTARDLCGARESTVGGSEEGAGPSGRPRNLTIPTVSDLKPSEPGEIGHCVHLDDDKLWQAIRKLTSLQPVAMRNLEQVVHGKSTELQDYQLLLEAVRCEILKQPRLRDTCLRLYLVVKRYGTLSQGLNAGVFGVYFNKSSLNVEQEVEQLANQLQRMSLRRALGNGVAEMPLSVSQTSWKGNNKPGRPKSSHGTTQNPASKESIYGRYSIRKSRFFSLGRVFTMLWHDNETAATRPAGDTGRVTPGPYGQKIYSQIRRFAVVKQGHGFSWAIPVNTYHEQGTTRYKLSDEDHIQAHAIIYMKGTVPQLLPGETTLKKQPIMVDALAKDIKLHHTSRIRFDKVFTIEHNVIVSNVGKISEDSMPFFSEYWKMQALEGLEGTKASGDL</sequence>